<keyword evidence="1" id="KW-0472">Membrane</keyword>
<evidence type="ECO:0000256" key="1">
    <source>
        <dbReference type="SAM" id="Phobius"/>
    </source>
</evidence>
<dbReference type="EMBL" id="JTDB02000015">
    <property type="protein sequence ID" value="NLP65582.1"/>
    <property type="molecule type" value="Genomic_DNA"/>
</dbReference>
<accession>A0A8T6ZJY6</accession>
<sequence>MTVFILLLVLATPVVALLGQVLGFAIALPVVGLFLLLKALLRKVFHRIVSALHHSHA</sequence>
<proteinExistence type="predicted"/>
<comment type="caution">
    <text evidence="2">The sequence shown here is derived from an EMBL/GenBank/DDBJ whole genome shotgun (WGS) entry which is preliminary data.</text>
</comment>
<gene>
    <name evidence="2" type="ORF">NH14_031045</name>
    <name evidence="3" type="ORF">NH14_031480</name>
</gene>
<reference evidence="2" key="2">
    <citation type="submission" date="2020-04" db="EMBL/GenBank/DDBJ databases">
        <authorList>
            <person name="Alexandrino P."/>
            <person name="Mendonca T."/>
            <person name="Guaman L."/>
            <person name="Cherix J."/>
            <person name="Lozano-Sakalauskas G."/>
            <person name="Fujita A."/>
            <person name="Filho E.R."/>
            <person name="Long P."/>
            <person name="Padilla G."/>
            <person name="Taciro M.K."/>
            <person name="Gomez J.G."/>
            <person name="Silva L.F."/>
            <person name="Torres M."/>
        </authorList>
    </citation>
    <scope>NUCLEOTIDE SEQUENCE</scope>
    <source>
        <strain evidence="2">LMG 19450</strain>
    </source>
</reference>
<feature type="transmembrane region" description="Helical" evidence="1">
    <location>
        <begin position="26"/>
        <end position="45"/>
    </location>
</feature>
<dbReference type="RefSeq" id="WP_161790899.1">
    <property type="nucleotide sequence ID" value="NZ_CADFGF010000021.1"/>
</dbReference>
<evidence type="ECO:0000313" key="4">
    <source>
        <dbReference type="Proteomes" id="UP000030460"/>
    </source>
</evidence>
<protein>
    <submittedName>
        <fullName evidence="2">Uncharacterized protein</fullName>
    </submittedName>
</protein>
<evidence type="ECO:0000313" key="2">
    <source>
        <dbReference type="EMBL" id="NLP65497.1"/>
    </source>
</evidence>
<keyword evidence="1" id="KW-1133">Transmembrane helix</keyword>
<dbReference type="AlphaFoldDB" id="A0A8T6ZJY6"/>
<keyword evidence="4" id="KW-1185">Reference proteome</keyword>
<organism evidence="2 4">
    <name type="scientific">Paraburkholderia sacchari</name>
    <dbReference type="NCBI Taxonomy" id="159450"/>
    <lineage>
        <taxon>Bacteria</taxon>
        <taxon>Pseudomonadati</taxon>
        <taxon>Pseudomonadota</taxon>
        <taxon>Betaproteobacteria</taxon>
        <taxon>Burkholderiales</taxon>
        <taxon>Burkholderiaceae</taxon>
        <taxon>Paraburkholderia</taxon>
    </lineage>
</organism>
<dbReference type="Proteomes" id="UP000030460">
    <property type="component" value="Unassembled WGS sequence"/>
</dbReference>
<evidence type="ECO:0000313" key="3">
    <source>
        <dbReference type="EMBL" id="NLP65582.1"/>
    </source>
</evidence>
<dbReference type="EMBL" id="JTDB02000015">
    <property type="protein sequence ID" value="NLP65497.1"/>
    <property type="molecule type" value="Genomic_DNA"/>
</dbReference>
<name>A0A8T6ZJY6_9BURK</name>
<keyword evidence="1" id="KW-0812">Transmembrane</keyword>
<reference evidence="2" key="1">
    <citation type="journal article" date="2015" name="Genome Announc.">
        <title>Draft Genome Sequence of the Polyhydroxyalkanoate-Producing Bacterium Burkholderia sacchari LMG 19450 Isolated from Brazilian Sugarcane Plantation Soil.</title>
        <authorList>
            <person name="Alexandrino P.M."/>
            <person name="Mendonca T.T."/>
            <person name="Guaman Bautista L.P."/>
            <person name="Cherix J."/>
            <person name="Lozano-Sakalauskas G.C."/>
            <person name="Fujita A."/>
            <person name="Ramos Filho E."/>
            <person name="Long P."/>
            <person name="Padilla G."/>
            <person name="Taciro M.K."/>
            <person name="Gomez J.G."/>
            <person name="Silva L.F."/>
        </authorList>
    </citation>
    <scope>NUCLEOTIDE SEQUENCE</scope>
    <source>
        <strain evidence="2">LMG 19450</strain>
    </source>
</reference>